<evidence type="ECO:0000256" key="1">
    <source>
        <dbReference type="ARBA" id="ARBA00004651"/>
    </source>
</evidence>
<dbReference type="NCBIfam" id="TIGR00494">
    <property type="entry name" value="crcB"/>
    <property type="match status" value="1"/>
</dbReference>
<evidence type="ECO:0000256" key="2">
    <source>
        <dbReference type="ARBA" id="ARBA00022475"/>
    </source>
</evidence>
<keyword evidence="4 10" id="KW-1133">Transmembrane helix</keyword>
<evidence type="ECO:0000256" key="7">
    <source>
        <dbReference type="ARBA" id="ARBA00035120"/>
    </source>
</evidence>
<accession>A0ABS8FXN6</accession>
<keyword evidence="12" id="KW-1185">Reference proteome</keyword>
<evidence type="ECO:0000256" key="9">
    <source>
        <dbReference type="ARBA" id="ARBA00049940"/>
    </source>
</evidence>
<feature type="transmembrane region" description="Helical" evidence="10">
    <location>
        <begin position="98"/>
        <end position="120"/>
    </location>
</feature>
<keyword evidence="6 10" id="KW-0407">Ion channel</keyword>
<comment type="similarity">
    <text evidence="7 10">Belongs to the fluoride channel Fluc/FEX (TC 1.A.43) family.</text>
</comment>
<sequence length="121" mass="12175">MFECAAVGAGGFLGAVCRYLIGLMPVGQSGGFPVKTFLINVAGAFVIGIIAAAAVKNVQISPRLILFLKTGICGGFTTFSTFALETGDLLRAGNTGTAILYVVLSAVVGTAAVFAGEAVVN</sequence>
<dbReference type="PANTHER" id="PTHR28259">
    <property type="entry name" value="FLUORIDE EXPORT PROTEIN 1-RELATED"/>
    <property type="match status" value="1"/>
</dbReference>
<comment type="caution">
    <text evidence="11">The sequence shown here is derived from an EMBL/GenBank/DDBJ whole genome shotgun (WGS) entry which is preliminary data.</text>
</comment>
<keyword evidence="2 10" id="KW-1003">Cell membrane</keyword>
<evidence type="ECO:0000313" key="11">
    <source>
        <dbReference type="EMBL" id="MCC2254359.1"/>
    </source>
</evidence>
<dbReference type="Pfam" id="PF02537">
    <property type="entry name" value="CRCB"/>
    <property type="match status" value="1"/>
</dbReference>
<proteinExistence type="inferred from homology"/>
<keyword evidence="10" id="KW-0406">Ion transport</keyword>
<dbReference type="InterPro" id="IPR003691">
    <property type="entry name" value="FluC"/>
</dbReference>
<comment type="catalytic activity">
    <reaction evidence="8">
        <text>fluoride(in) = fluoride(out)</text>
        <dbReference type="Rhea" id="RHEA:76159"/>
        <dbReference type="ChEBI" id="CHEBI:17051"/>
    </reaction>
    <physiologicalReaction direction="left-to-right" evidence="8">
        <dbReference type="Rhea" id="RHEA:76160"/>
    </physiologicalReaction>
</comment>
<name>A0ABS8FXN6_9FIRM</name>
<dbReference type="Proteomes" id="UP001198151">
    <property type="component" value="Unassembled WGS sequence"/>
</dbReference>
<evidence type="ECO:0000256" key="8">
    <source>
        <dbReference type="ARBA" id="ARBA00035585"/>
    </source>
</evidence>
<keyword evidence="10" id="KW-0915">Sodium</keyword>
<keyword evidence="10" id="KW-0479">Metal-binding</keyword>
<evidence type="ECO:0000256" key="5">
    <source>
        <dbReference type="ARBA" id="ARBA00023136"/>
    </source>
</evidence>
<reference evidence="11 12" key="1">
    <citation type="submission" date="2021-10" db="EMBL/GenBank/DDBJ databases">
        <title>Anaerobic single-cell dispensing facilitates the cultivation of human gut bacteria.</title>
        <authorList>
            <person name="Afrizal A."/>
        </authorList>
    </citation>
    <scope>NUCLEOTIDE SEQUENCE [LARGE SCALE GENOMIC DNA]</scope>
    <source>
        <strain evidence="11 12">CLA-AA-H200</strain>
    </source>
</reference>
<evidence type="ECO:0000313" key="12">
    <source>
        <dbReference type="Proteomes" id="UP001198151"/>
    </source>
</evidence>
<feature type="transmembrane region" description="Helical" evidence="10">
    <location>
        <begin position="66"/>
        <end position="86"/>
    </location>
</feature>
<dbReference type="EMBL" id="JAJEQX010000012">
    <property type="protein sequence ID" value="MCC2254359.1"/>
    <property type="molecule type" value="Genomic_DNA"/>
</dbReference>
<feature type="binding site" evidence="10">
    <location>
        <position position="77"/>
    </location>
    <ligand>
        <name>Na(+)</name>
        <dbReference type="ChEBI" id="CHEBI:29101"/>
        <note>structural</note>
    </ligand>
</feature>
<dbReference type="HAMAP" id="MF_00454">
    <property type="entry name" value="FluC"/>
    <property type="match status" value="1"/>
</dbReference>
<dbReference type="PANTHER" id="PTHR28259:SF1">
    <property type="entry name" value="FLUORIDE EXPORT PROTEIN 1-RELATED"/>
    <property type="match status" value="1"/>
</dbReference>
<protein>
    <recommendedName>
        <fullName evidence="10">Fluoride-specific ion channel FluC</fullName>
    </recommendedName>
</protein>
<comment type="subcellular location">
    <subcellularLocation>
        <location evidence="1 10">Cell membrane</location>
        <topology evidence="1 10">Multi-pass membrane protein</topology>
    </subcellularLocation>
</comment>
<evidence type="ECO:0000256" key="6">
    <source>
        <dbReference type="ARBA" id="ARBA00023303"/>
    </source>
</evidence>
<evidence type="ECO:0000256" key="3">
    <source>
        <dbReference type="ARBA" id="ARBA00022692"/>
    </source>
</evidence>
<keyword evidence="5 10" id="KW-0472">Membrane</keyword>
<comment type="activity regulation">
    <text evidence="10">Na(+) is not transported, but it plays an essential structural role and its presence is essential for fluoride channel function.</text>
</comment>
<keyword evidence="10" id="KW-0813">Transport</keyword>
<evidence type="ECO:0000256" key="10">
    <source>
        <dbReference type="HAMAP-Rule" id="MF_00454"/>
    </source>
</evidence>
<gene>
    <name evidence="10 11" type="primary">crcB</name>
    <name evidence="10" type="synonym">fluC</name>
    <name evidence="11" type="ORF">LKD70_07965</name>
</gene>
<comment type="function">
    <text evidence="9 10">Fluoride-specific ion channel. Important for reducing fluoride concentration in the cell, thus reducing its toxicity.</text>
</comment>
<evidence type="ECO:0000256" key="4">
    <source>
        <dbReference type="ARBA" id="ARBA00022989"/>
    </source>
</evidence>
<keyword evidence="3 10" id="KW-0812">Transmembrane</keyword>
<organism evidence="11 12">
    <name type="scientific">Ruminococcus turbiniformis</name>
    <dbReference type="NCBI Taxonomy" id="2881258"/>
    <lineage>
        <taxon>Bacteria</taxon>
        <taxon>Bacillati</taxon>
        <taxon>Bacillota</taxon>
        <taxon>Clostridia</taxon>
        <taxon>Eubacteriales</taxon>
        <taxon>Oscillospiraceae</taxon>
        <taxon>Ruminococcus</taxon>
    </lineage>
</organism>
<feature type="transmembrane region" description="Helical" evidence="10">
    <location>
        <begin position="34"/>
        <end position="54"/>
    </location>
</feature>
<feature type="binding site" evidence="10">
    <location>
        <position position="74"/>
    </location>
    <ligand>
        <name>Na(+)</name>
        <dbReference type="ChEBI" id="CHEBI:29101"/>
        <note>structural</note>
    </ligand>
</feature>